<keyword evidence="2" id="KW-1185">Reference proteome</keyword>
<reference evidence="1" key="1">
    <citation type="submission" date="2019-04" db="EMBL/GenBank/DDBJ databases">
        <title>Microbes associate with the intestines of laboratory mice.</title>
        <authorList>
            <person name="Navarre W."/>
            <person name="Wong E."/>
            <person name="Huang K."/>
            <person name="Tropini C."/>
            <person name="Ng K."/>
            <person name="Yu B."/>
        </authorList>
    </citation>
    <scope>NUCLEOTIDE SEQUENCE</scope>
    <source>
        <strain evidence="1">NM01_1-7b</strain>
    </source>
</reference>
<name>A0AC61RQ18_9FIRM</name>
<protein>
    <submittedName>
        <fullName evidence="1">Sigma-70 family RNA polymerase sigma factor</fullName>
    </submittedName>
</protein>
<evidence type="ECO:0000313" key="2">
    <source>
        <dbReference type="Proteomes" id="UP000304953"/>
    </source>
</evidence>
<gene>
    <name evidence="1" type="ORF">E5329_25915</name>
</gene>
<dbReference type="EMBL" id="SRYA01000102">
    <property type="protein sequence ID" value="TGY88068.1"/>
    <property type="molecule type" value="Genomic_DNA"/>
</dbReference>
<proteinExistence type="predicted"/>
<evidence type="ECO:0000313" key="1">
    <source>
        <dbReference type="EMBL" id="TGY88068.1"/>
    </source>
</evidence>
<accession>A0AC61RQ18</accession>
<organism evidence="1 2">
    <name type="scientific">Petralouisia muris</name>
    <dbReference type="NCBI Taxonomy" id="3032872"/>
    <lineage>
        <taxon>Bacteria</taxon>
        <taxon>Bacillati</taxon>
        <taxon>Bacillota</taxon>
        <taxon>Clostridia</taxon>
        <taxon>Lachnospirales</taxon>
        <taxon>Lachnospiraceae</taxon>
        <taxon>Petralouisia</taxon>
    </lineage>
</organism>
<sequence>MTTIKLNRYYPHLTENITLEVSDEIAVVLSTGGRMCDSYKRRKREHNECSLDVDPGFEPDVMFPPLTPEEIILDEENRSVLYTALDQLSPIQARRVYAHYILGKKKSEIARAENVVESSICDSIRRGVKNLSEILKNFYR</sequence>
<dbReference type="Proteomes" id="UP000304953">
    <property type="component" value="Unassembled WGS sequence"/>
</dbReference>
<comment type="caution">
    <text evidence="1">The sequence shown here is derived from an EMBL/GenBank/DDBJ whole genome shotgun (WGS) entry which is preliminary data.</text>
</comment>